<dbReference type="GO" id="GO:0000981">
    <property type="term" value="F:DNA-binding transcription factor activity, RNA polymerase II-specific"/>
    <property type="evidence" value="ECO:0007669"/>
    <property type="project" value="InterPro"/>
</dbReference>
<dbReference type="InterPro" id="IPR036864">
    <property type="entry name" value="Zn2-C6_fun-type_DNA-bd_sf"/>
</dbReference>
<evidence type="ECO:0000313" key="8">
    <source>
        <dbReference type="EMBL" id="CAG85462.2"/>
    </source>
</evidence>
<keyword evidence="9" id="KW-1185">Reference proteome</keyword>
<keyword evidence="3" id="KW-0238">DNA-binding</keyword>
<sequence length="1109" mass="126684">MSDPSLRKRKRASLVCDNCKKKKIRCDKGHPCSQCIRAKITSSCVYQNNGISENDSNNGSLPYIHSAKNPMTFAASDGGMSNGKHSNISHNPNTPEEVTIPKEELDDLKGRLQQIESLLKASTSQSKLDPKFNDIKSLGAGDSVGIKSEMMSPIGSPIKLSPYPVKKNNASIQLPPINWNMSDINSGKAEGAQCDISFGNTPSSVDSLNSSSTQSTRSSRSDRESLSGINPYGDENETINFYENYTSIHVQEPMRRISFGPFAWSSLMKKDSGLRILWDYMIEQKEKSSRENNFSMMFSQSRHEVTQENTNVITSTFYGDKSDNAEAYFKKRALETDGYDDMVPYTNVLKARTDSYNKKSKLNENALPLGLTFYEGQAGKELRLSDKIQLHLIDKIQIILPTRKVIWKLIDRYFAWLYPFMPFIDEESLIRDISKILGPKSFEDTKIQQVKVERRLDLAHIGILLVVLRLSYLSLFCNKSSVNEERLNTTDPSPEAQDIKFLLSNPININTIDVAQLCLDQFQLLRKSSFPVLQLGLYMRLYHMYAPEDGDGADGGDAQVLTAMLIQMAYSLGLNREPDNFPDVCNDPKMNHLGRKIWHSLCFLDSYLGFCFGNPLSVDSMFFDTKIPFFEEGNENTLDPGMDKNVTQAFFSCGGACIRMREILLLVLNVNGKTKMSELTKLLSDLEIILNDEYGNLDECLKPLEKNCHAYVFTRNFRTKIYLSINAFFVSLYFHLYLYYEEKDVNLSFFYLKKMILIATRDIMPRYFDLLGNSDMICDFVINPTLEMTIHKSNQVNLACLVKTNFIIYSMTRDNRHNEKMIIDSEYRLNFRLLCKLSMYLTRCAEFSIEAISKISNRYYYAWRITKGHTYLLKTITNKDFYVDKYEEASHLCVQRFTIEQMEELIKICETTLNKVGKFETTSNEFQSEFCNIFYSESVTPSTRSNPSTENNYATTPNFRPTTYNIDKNDGDSRLKNKNIYKGFESNYVDNAEIDKLWFQMLSVKYDNKMFDSGIPESGDPLSYDSQRMANGFTNSPGVSFMDNNESSQKGPMATGFNKSQEATTPFSSQNNNSNIDRYGFDLEQAIHFDIFSELPLDQVFNNTDNVGI</sequence>
<keyword evidence="5" id="KW-0539">Nucleus</keyword>
<dbReference type="InterPro" id="IPR007219">
    <property type="entry name" value="XnlR_reg_dom"/>
</dbReference>
<dbReference type="SMART" id="SM00066">
    <property type="entry name" value="GAL4"/>
    <property type="match status" value="1"/>
</dbReference>
<feature type="region of interest" description="Disordered" evidence="6">
    <location>
        <begin position="1047"/>
        <end position="1071"/>
    </location>
</feature>
<dbReference type="InterPro" id="IPR001138">
    <property type="entry name" value="Zn2Cys6_DnaBD"/>
</dbReference>
<dbReference type="GO" id="GO:0045944">
    <property type="term" value="P:positive regulation of transcription by RNA polymerase II"/>
    <property type="evidence" value="ECO:0007669"/>
    <property type="project" value="TreeGrafter"/>
</dbReference>
<protein>
    <submittedName>
        <fullName evidence="8">DEHA2B11616p</fullName>
    </submittedName>
</protein>
<dbReference type="PROSITE" id="PS00463">
    <property type="entry name" value="ZN2_CY6_FUNGAL_1"/>
    <property type="match status" value="1"/>
</dbReference>
<feature type="compositionally biased region" description="Polar residues" evidence="6">
    <location>
        <begin position="1057"/>
        <end position="1071"/>
    </location>
</feature>
<dbReference type="InParanoid" id="Q6BWG1"/>
<evidence type="ECO:0000256" key="5">
    <source>
        <dbReference type="ARBA" id="ARBA00023242"/>
    </source>
</evidence>
<dbReference type="OrthoDB" id="4159781at2759"/>
<evidence type="ECO:0000256" key="6">
    <source>
        <dbReference type="SAM" id="MobiDB-lite"/>
    </source>
</evidence>
<dbReference type="KEGG" id="dha:DEHA2B11616g"/>
<keyword evidence="2" id="KW-0805">Transcription regulation</keyword>
<evidence type="ECO:0000256" key="4">
    <source>
        <dbReference type="ARBA" id="ARBA00023163"/>
    </source>
</evidence>
<dbReference type="Proteomes" id="UP000000599">
    <property type="component" value="Chromosome B"/>
</dbReference>
<dbReference type="SUPFAM" id="SSF57701">
    <property type="entry name" value="Zn2/Cys6 DNA-binding domain"/>
    <property type="match status" value="1"/>
</dbReference>
<gene>
    <name evidence="8" type="ordered locus">DEHA2B11616g</name>
</gene>
<dbReference type="PROSITE" id="PS50048">
    <property type="entry name" value="ZN2_CY6_FUNGAL_2"/>
    <property type="match status" value="1"/>
</dbReference>
<dbReference type="Pfam" id="PF00172">
    <property type="entry name" value="Zn_clus"/>
    <property type="match status" value="1"/>
</dbReference>
<dbReference type="Gene3D" id="4.10.240.10">
    <property type="entry name" value="Zn(2)-C6 fungal-type DNA-binding domain"/>
    <property type="match status" value="1"/>
</dbReference>
<dbReference type="GO" id="GO:0006351">
    <property type="term" value="P:DNA-templated transcription"/>
    <property type="evidence" value="ECO:0007669"/>
    <property type="project" value="InterPro"/>
</dbReference>
<dbReference type="VEuPathDB" id="FungiDB:DEHA2B11616g"/>
<dbReference type="InterPro" id="IPR050675">
    <property type="entry name" value="OAF3"/>
</dbReference>
<dbReference type="GO" id="GO:0005634">
    <property type="term" value="C:nucleus"/>
    <property type="evidence" value="ECO:0007669"/>
    <property type="project" value="TreeGrafter"/>
</dbReference>
<reference evidence="8 9" key="1">
    <citation type="journal article" date="2004" name="Nature">
        <title>Genome evolution in yeasts.</title>
        <authorList>
            <consortium name="Genolevures"/>
            <person name="Dujon B."/>
            <person name="Sherman D."/>
            <person name="Fischer G."/>
            <person name="Durrens P."/>
            <person name="Casaregola S."/>
            <person name="Lafontaine I."/>
            <person name="de Montigny J."/>
            <person name="Marck C."/>
            <person name="Neuveglise C."/>
            <person name="Talla E."/>
            <person name="Goffard N."/>
            <person name="Frangeul L."/>
            <person name="Aigle M."/>
            <person name="Anthouard V."/>
            <person name="Babour A."/>
            <person name="Barbe V."/>
            <person name="Barnay S."/>
            <person name="Blanchin S."/>
            <person name="Beckerich J.M."/>
            <person name="Beyne E."/>
            <person name="Bleykasten C."/>
            <person name="Boisrame A."/>
            <person name="Boyer J."/>
            <person name="Cattolico L."/>
            <person name="Confanioleri F."/>
            <person name="de Daruvar A."/>
            <person name="Despons L."/>
            <person name="Fabre E."/>
            <person name="Fairhead C."/>
            <person name="Ferry-Dumazet H."/>
            <person name="Groppi A."/>
            <person name="Hantraye F."/>
            <person name="Hennequin C."/>
            <person name="Jauniaux N."/>
            <person name="Joyet P."/>
            <person name="Kachouri R."/>
            <person name="Kerrest A."/>
            <person name="Koszul R."/>
            <person name="Lemaire M."/>
            <person name="Lesur I."/>
            <person name="Ma L."/>
            <person name="Muller H."/>
            <person name="Nicaud J.M."/>
            <person name="Nikolski M."/>
            <person name="Oztas S."/>
            <person name="Ozier-Kalogeropoulos O."/>
            <person name="Pellenz S."/>
            <person name="Potier S."/>
            <person name="Richard G.F."/>
            <person name="Straub M.L."/>
            <person name="Suleau A."/>
            <person name="Swennene D."/>
            <person name="Tekaia F."/>
            <person name="Wesolowski-Louvel M."/>
            <person name="Westhof E."/>
            <person name="Wirth B."/>
            <person name="Zeniou-Meyer M."/>
            <person name="Zivanovic I."/>
            <person name="Bolotin-Fukuhara M."/>
            <person name="Thierry A."/>
            <person name="Bouchier C."/>
            <person name="Caudron B."/>
            <person name="Scarpelli C."/>
            <person name="Gaillardin C."/>
            <person name="Weissenbach J."/>
            <person name="Wincker P."/>
            <person name="Souciet J.L."/>
        </authorList>
    </citation>
    <scope>NUCLEOTIDE SEQUENCE [LARGE SCALE GENOMIC DNA]</scope>
    <source>
        <strain evidence="9">ATCC 36239 / CBS 767 / BCRC 21394 / JCM 1990 / NBRC 0083 / IGC 2968</strain>
    </source>
</reference>
<feature type="domain" description="Zn(2)-C6 fungal-type" evidence="7">
    <location>
        <begin position="15"/>
        <end position="46"/>
    </location>
</feature>
<keyword evidence="4" id="KW-0804">Transcription</keyword>
<dbReference type="GO" id="GO:0000978">
    <property type="term" value="F:RNA polymerase II cis-regulatory region sequence-specific DNA binding"/>
    <property type="evidence" value="ECO:0007669"/>
    <property type="project" value="TreeGrafter"/>
</dbReference>
<dbReference type="FunCoup" id="Q6BWG1">
    <property type="interactions" value="558"/>
</dbReference>
<dbReference type="HOGENOM" id="CLU_005934_0_0_1"/>
<dbReference type="eggNOG" id="ENOG502QRPQ">
    <property type="taxonomic scope" value="Eukaryota"/>
</dbReference>
<proteinExistence type="predicted"/>
<evidence type="ECO:0000313" key="9">
    <source>
        <dbReference type="Proteomes" id="UP000000599"/>
    </source>
</evidence>
<dbReference type="OMA" id="SCLTRCA"/>
<accession>Q6BWG1</accession>
<evidence type="ECO:0000256" key="1">
    <source>
        <dbReference type="ARBA" id="ARBA00022723"/>
    </source>
</evidence>
<dbReference type="Pfam" id="PF04082">
    <property type="entry name" value="Fungal_trans"/>
    <property type="match status" value="1"/>
</dbReference>
<dbReference type="RefSeq" id="XP_457458.2">
    <property type="nucleotide sequence ID" value="XM_457458.1"/>
</dbReference>
<dbReference type="PANTHER" id="PTHR31069:SF12">
    <property type="entry name" value="TRANSCRIPTION FACTOR DOMAIN-CONTAINING PROTEIN"/>
    <property type="match status" value="1"/>
</dbReference>
<dbReference type="AlphaFoldDB" id="Q6BWG1"/>
<dbReference type="EMBL" id="CR382134">
    <property type="protein sequence ID" value="CAG85462.2"/>
    <property type="molecule type" value="Genomic_DNA"/>
</dbReference>
<dbReference type="GO" id="GO:0008270">
    <property type="term" value="F:zinc ion binding"/>
    <property type="evidence" value="ECO:0007669"/>
    <property type="project" value="InterPro"/>
</dbReference>
<organism evidence="8 9">
    <name type="scientific">Debaryomyces hansenii (strain ATCC 36239 / CBS 767 / BCRC 21394 / JCM 1990 / NBRC 0083 / IGC 2968)</name>
    <name type="common">Yeast</name>
    <name type="synonym">Torulaspora hansenii</name>
    <dbReference type="NCBI Taxonomy" id="284592"/>
    <lineage>
        <taxon>Eukaryota</taxon>
        <taxon>Fungi</taxon>
        <taxon>Dikarya</taxon>
        <taxon>Ascomycota</taxon>
        <taxon>Saccharomycotina</taxon>
        <taxon>Pichiomycetes</taxon>
        <taxon>Debaryomycetaceae</taxon>
        <taxon>Debaryomyces</taxon>
    </lineage>
</organism>
<feature type="compositionally biased region" description="Low complexity" evidence="6">
    <location>
        <begin position="203"/>
        <end position="218"/>
    </location>
</feature>
<dbReference type="PANTHER" id="PTHR31069">
    <property type="entry name" value="OLEATE-ACTIVATED TRANSCRIPTION FACTOR 1-RELATED"/>
    <property type="match status" value="1"/>
</dbReference>
<dbReference type="SMART" id="SM00906">
    <property type="entry name" value="Fungal_trans"/>
    <property type="match status" value="1"/>
</dbReference>
<evidence type="ECO:0000256" key="3">
    <source>
        <dbReference type="ARBA" id="ARBA00023125"/>
    </source>
</evidence>
<keyword evidence="1" id="KW-0479">Metal-binding</keyword>
<evidence type="ECO:0000256" key="2">
    <source>
        <dbReference type="ARBA" id="ARBA00023015"/>
    </source>
</evidence>
<dbReference type="CDD" id="cd00067">
    <property type="entry name" value="GAL4"/>
    <property type="match status" value="1"/>
</dbReference>
<evidence type="ECO:0000259" key="7">
    <source>
        <dbReference type="PROSITE" id="PS50048"/>
    </source>
</evidence>
<dbReference type="GeneID" id="2913393"/>
<name>Q6BWG1_DEBHA</name>
<dbReference type="CDD" id="cd12148">
    <property type="entry name" value="fungal_TF_MHR"/>
    <property type="match status" value="1"/>
</dbReference>
<feature type="region of interest" description="Disordered" evidence="6">
    <location>
        <begin position="193"/>
        <end position="233"/>
    </location>
</feature>